<dbReference type="PANTHER" id="PTHR10182">
    <property type="entry name" value="CALCIUM-BINDING PROTEIN 39-RELATED"/>
    <property type="match status" value="1"/>
</dbReference>
<dbReference type="OrthoDB" id="609103at2759"/>
<protein>
    <submittedName>
        <fullName evidence="3">Mo25-domain-containing protein</fullName>
    </submittedName>
</protein>
<dbReference type="PROSITE" id="PS00108">
    <property type="entry name" value="PROTEIN_KINASE_ST"/>
    <property type="match status" value="1"/>
</dbReference>
<organism evidence="3 4">
    <name type="scientific">Plenodomus tracheiphilus IPT5</name>
    <dbReference type="NCBI Taxonomy" id="1408161"/>
    <lineage>
        <taxon>Eukaryota</taxon>
        <taxon>Fungi</taxon>
        <taxon>Dikarya</taxon>
        <taxon>Ascomycota</taxon>
        <taxon>Pezizomycotina</taxon>
        <taxon>Dothideomycetes</taxon>
        <taxon>Pleosporomycetidae</taxon>
        <taxon>Pleosporales</taxon>
        <taxon>Pleosporineae</taxon>
        <taxon>Leptosphaeriaceae</taxon>
        <taxon>Plenodomus</taxon>
    </lineage>
</organism>
<name>A0A6A7BEE0_9PLEO</name>
<dbReference type="PROSITE" id="PS50011">
    <property type="entry name" value="PROTEIN_KINASE_DOM"/>
    <property type="match status" value="1"/>
</dbReference>
<sequence>MEPPHDSKREAAILRLVASDNVIPLLDTFREDGSHFVLVFPFIRHELGELLQNKTISKVQGKKCLKDMLSGLSYIHSQGVIHRDIKPSNILLKSLDGPAYLSDFGISWAPNIAGSEPSDNKVTDVGTTCYRPPELLFGNKRYGCSLDLWAAGCTVAEVLDPAHQTLFDSGELGSDLALIQSMFKKLGTPNLHVWPEAASLPDWGKVQFHEYPSQDWSELLPELSVSEQTLVGIINWTCMQPFASTPTPHLEARSGGFPLQLNMAFLFRNKQKSNLELTRSIKELALRLSQEDKPNPKLEEGLALDLQQMKVRLQGTPDTEVNPEAVFQLLTSILNEDLLYALALNIHKLPFESRKDAQVIFSTAFRYKPVGQPEPQVLQHVVQYRPDIIIALCRGYDRRESAMPCGGILREALKYDAIAALLLYDEPLDDGKSVDLANVNPDLPSSGNGVFWKFFGWIDKGAFEVSADAFNTFRPLVATFLQTNFDAFFSKYNTMLIGSESYVTKRQSIKLLGEILLDRANYNVMTQYVDSGEHLKIIMKLLRDDRKMINYEGFHVFKVFVANPNKSVAVQRILISNREKLLRFLPSFLEDRTEDEQFIDEKSFLIRQIEQLPSAPIAPPAAV</sequence>
<accession>A0A6A7BEE0</accession>
<proteinExistence type="inferred from homology"/>
<evidence type="ECO:0000313" key="4">
    <source>
        <dbReference type="Proteomes" id="UP000799423"/>
    </source>
</evidence>
<dbReference type="InterPro" id="IPR011009">
    <property type="entry name" value="Kinase-like_dom_sf"/>
</dbReference>
<dbReference type="Pfam" id="PF00069">
    <property type="entry name" value="Pkinase"/>
    <property type="match status" value="1"/>
</dbReference>
<dbReference type="Gene3D" id="1.10.510.10">
    <property type="entry name" value="Transferase(Phosphotransferase) domain 1"/>
    <property type="match status" value="1"/>
</dbReference>
<feature type="domain" description="Protein kinase" evidence="2">
    <location>
        <begin position="1"/>
        <end position="311"/>
    </location>
</feature>
<dbReference type="InterPro" id="IPR000719">
    <property type="entry name" value="Prot_kinase_dom"/>
</dbReference>
<dbReference type="EMBL" id="MU006294">
    <property type="protein sequence ID" value="KAF2853851.1"/>
    <property type="molecule type" value="Genomic_DNA"/>
</dbReference>
<dbReference type="AlphaFoldDB" id="A0A6A7BEE0"/>
<dbReference type="GO" id="GO:0005737">
    <property type="term" value="C:cytoplasm"/>
    <property type="evidence" value="ECO:0007669"/>
    <property type="project" value="UniProtKB-ARBA"/>
</dbReference>
<reference evidence="3" key="1">
    <citation type="submission" date="2020-01" db="EMBL/GenBank/DDBJ databases">
        <authorList>
            <consortium name="DOE Joint Genome Institute"/>
            <person name="Haridas S."/>
            <person name="Albert R."/>
            <person name="Binder M."/>
            <person name="Bloem J."/>
            <person name="Labutti K."/>
            <person name="Salamov A."/>
            <person name="Andreopoulos B."/>
            <person name="Baker S.E."/>
            <person name="Barry K."/>
            <person name="Bills G."/>
            <person name="Bluhm B.H."/>
            <person name="Cannon C."/>
            <person name="Castanera R."/>
            <person name="Culley D.E."/>
            <person name="Daum C."/>
            <person name="Ezra D."/>
            <person name="Gonzalez J.B."/>
            <person name="Henrissat B."/>
            <person name="Kuo A."/>
            <person name="Liang C."/>
            <person name="Lipzen A."/>
            <person name="Lutzoni F."/>
            <person name="Magnuson J."/>
            <person name="Mondo S."/>
            <person name="Nolan M."/>
            <person name="Ohm R."/>
            <person name="Pangilinan J."/>
            <person name="Park H.-J."/>
            <person name="Ramirez L."/>
            <person name="Alfaro M."/>
            <person name="Sun H."/>
            <person name="Tritt A."/>
            <person name="Yoshinaga Y."/>
            <person name="Zwiers L.-H."/>
            <person name="Turgeon B.G."/>
            <person name="Goodwin S.B."/>
            <person name="Spatafora J.W."/>
            <person name="Crous P.W."/>
            <person name="Grigoriev I.V."/>
        </authorList>
    </citation>
    <scope>NUCLEOTIDE SEQUENCE</scope>
    <source>
        <strain evidence="3">IPT5</strain>
    </source>
</reference>
<evidence type="ECO:0000259" key="2">
    <source>
        <dbReference type="PROSITE" id="PS50011"/>
    </source>
</evidence>
<dbReference type="InterPro" id="IPR016024">
    <property type="entry name" value="ARM-type_fold"/>
</dbReference>
<dbReference type="FunFam" id="1.25.10.10:FF:000257">
    <property type="entry name" value="Conidiophore development protein hymA"/>
    <property type="match status" value="1"/>
</dbReference>
<dbReference type="SUPFAM" id="SSF48371">
    <property type="entry name" value="ARM repeat"/>
    <property type="match status" value="1"/>
</dbReference>
<dbReference type="SMART" id="SM00220">
    <property type="entry name" value="S_TKc"/>
    <property type="match status" value="1"/>
</dbReference>
<dbReference type="InterPro" id="IPR013878">
    <property type="entry name" value="Mo25"/>
</dbReference>
<dbReference type="SUPFAM" id="SSF56112">
    <property type="entry name" value="Protein kinase-like (PK-like)"/>
    <property type="match status" value="1"/>
</dbReference>
<dbReference type="Proteomes" id="UP000799423">
    <property type="component" value="Unassembled WGS sequence"/>
</dbReference>
<dbReference type="PANTHER" id="PTHR10182:SF3">
    <property type="entry name" value="PROTEIN MO25"/>
    <property type="match status" value="1"/>
</dbReference>
<dbReference type="GO" id="GO:0004672">
    <property type="term" value="F:protein kinase activity"/>
    <property type="evidence" value="ECO:0007669"/>
    <property type="project" value="InterPro"/>
</dbReference>
<gene>
    <name evidence="3" type="ORF">T440DRAFT_487150</name>
</gene>
<dbReference type="Pfam" id="PF08569">
    <property type="entry name" value="Mo25"/>
    <property type="match status" value="1"/>
</dbReference>
<evidence type="ECO:0000256" key="1">
    <source>
        <dbReference type="ARBA" id="ARBA00011012"/>
    </source>
</evidence>
<dbReference type="Gene3D" id="1.25.10.10">
    <property type="entry name" value="Leucine-rich Repeat Variant"/>
    <property type="match status" value="1"/>
</dbReference>
<dbReference type="InterPro" id="IPR011989">
    <property type="entry name" value="ARM-like"/>
</dbReference>
<dbReference type="Gene3D" id="3.30.200.20">
    <property type="entry name" value="Phosphorylase Kinase, domain 1"/>
    <property type="match status" value="1"/>
</dbReference>
<dbReference type="GO" id="GO:0043539">
    <property type="term" value="F:protein serine/threonine kinase activator activity"/>
    <property type="evidence" value="ECO:0007669"/>
    <property type="project" value="TreeGrafter"/>
</dbReference>
<dbReference type="InterPro" id="IPR008271">
    <property type="entry name" value="Ser/Thr_kinase_AS"/>
</dbReference>
<keyword evidence="4" id="KW-1185">Reference proteome</keyword>
<comment type="similarity">
    <text evidence="1">Belongs to the Mo25 family.</text>
</comment>
<evidence type="ECO:0000313" key="3">
    <source>
        <dbReference type="EMBL" id="KAF2853851.1"/>
    </source>
</evidence>
<dbReference type="GO" id="GO:0005524">
    <property type="term" value="F:ATP binding"/>
    <property type="evidence" value="ECO:0007669"/>
    <property type="project" value="InterPro"/>
</dbReference>
<dbReference type="GO" id="GO:0035556">
    <property type="term" value="P:intracellular signal transduction"/>
    <property type="evidence" value="ECO:0007669"/>
    <property type="project" value="TreeGrafter"/>
</dbReference>